<dbReference type="Pfam" id="PF13304">
    <property type="entry name" value="AAA_21"/>
    <property type="match status" value="1"/>
</dbReference>
<name>A0AAE4MD31_9EURY</name>
<sequence length="342" mass="38695">MTLTKISLENVTVFQSLDLPLVNGINIFLGENGTGKTHLMKILYSACQATRPDVSFNEKLVRVFKPDNMMIQRIAQRAHGAVTAKITVFSEKANISCTFDRKTKKWDAMVSGEDRWEKQMGDLTSTFIPAKEILSNAWNLEAAVAKNNVDFDATYVDIIASAKVDISRGKDPASRKKYLEILQKITSGKVFVDNEKFYLMSGNNKLEFALVAEGIRKIALLWQLIKNGTLEHGSVLFWDEPEANINPKYIPVLVDLLLQLQKDGVQVFISTHDYLLAKYFEVKIQPGNEVIYHSLYFQDENAKKLVLCESRSVFGELTHNPIAAAYDQLLDEVFAKEWSCQE</sequence>
<dbReference type="PANTHER" id="PTHR43581:SF2">
    <property type="entry name" value="EXCINUCLEASE ATPASE SUBUNIT"/>
    <property type="match status" value="1"/>
</dbReference>
<dbReference type="EMBL" id="JAWDKA010000004">
    <property type="protein sequence ID" value="MDV0441732.1"/>
    <property type="molecule type" value="Genomic_DNA"/>
</dbReference>
<evidence type="ECO:0000259" key="2">
    <source>
        <dbReference type="Pfam" id="PF13476"/>
    </source>
</evidence>
<dbReference type="InterPro" id="IPR027417">
    <property type="entry name" value="P-loop_NTPase"/>
</dbReference>
<evidence type="ECO:0000313" key="4">
    <source>
        <dbReference type="Proteomes" id="UP001273136"/>
    </source>
</evidence>
<gene>
    <name evidence="3" type="ORF">McpAg1_09420</name>
</gene>
<dbReference type="AlphaFoldDB" id="A0AAE4MD31"/>
<dbReference type="Proteomes" id="UP001273136">
    <property type="component" value="Unassembled WGS sequence"/>
</dbReference>
<dbReference type="GO" id="GO:0005524">
    <property type="term" value="F:ATP binding"/>
    <property type="evidence" value="ECO:0007669"/>
    <property type="project" value="InterPro"/>
</dbReference>
<dbReference type="Gene3D" id="3.40.50.300">
    <property type="entry name" value="P-loop containing nucleotide triphosphate hydrolases"/>
    <property type="match status" value="1"/>
</dbReference>
<dbReference type="GO" id="GO:0006302">
    <property type="term" value="P:double-strand break repair"/>
    <property type="evidence" value="ECO:0007669"/>
    <property type="project" value="InterPro"/>
</dbReference>
<organism evidence="3 4">
    <name type="scientific">Methanorbis furvi</name>
    <dbReference type="NCBI Taxonomy" id="3028299"/>
    <lineage>
        <taxon>Archaea</taxon>
        <taxon>Methanobacteriati</taxon>
        <taxon>Methanobacteriota</taxon>
        <taxon>Stenosarchaea group</taxon>
        <taxon>Methanomicrobia</taxon>
        <taxon>Methanomicrobiales</taxon>
        <taxon>Methanocorpusculaceae</taxon>
        <taxon>Methanorbis</taxon>
    </lineage>
</organism>
<reference evidence="3" key="1">
    <citation type="submission" date="2023-06" db="EMBL/GenBank/DDBJ databases">
        <title>Genome sequence of Methancorpusculaceae sp. Ag1.</title>
        <authorList>
            <person name="Protasov E."/>
            <person name="Platt K."/>
            <person name="Poehlein A."/>
            <person name="Daniel R."/>
            <person name="Brune A."/>
        </authorList>
    </citation>
    <scope>NUCLEOTIDE SEQUENCE</scope>
    <source>
        <strain evidence="3">Ag1</strain>
    </source>
</reference>
<evidence type="ECO:0000313" key="3">
    <source>
        <dbReference type="EMBL" id="MDV0441732.1"/>
    </source>
</evidence>
<dbReference type="PANTHER" id="PTHR43581">
    <property type="entry name" value="ATP/GTP PHOSPHATASE"/>
    <property type="match status" value="1"/>
</dbReference>
<dbReference type="Pfam" id="PF13476">
    <property type="entry name" value="AAA_23"/>
    <property type="match status" value="1"/>
</dbReference>
<dbReference type="InterPro" id="IPR038729">
    <property type="entry name" value="Rad50/SbcC_AAA"/>
</dbReference>
<dbReference type="InterPro" id="IPR051396">
    <property type="entry name" value="Bact_Antivir_Def_Nuclease"/>
</dbReference>
<proteinExistence type="predicted"/>
<dbReference type="GO" id="GO:0016887">
    <property type="term" value="F:ATP hydrolysis activity"/>
    <property type="evidence" value="ECO:0007669"/>
    <property type="project" value="InterPro"/>
</dbReference>
<keyword evidence="4" id="KW-1185">Reference proteome</keyword>
<comment type="caution">
    <text evidence="3">The sequence shown here is derived from an EMBL/GenBank/DDBJ whole genome shotgun (WGS) entry which is preliminary data.</text>
</comment>
<evidence type="ECO:0000259" key="1">
    <source>
        <dbReference type="Pfam" id="PF13304"/>
    </source>
</evidence>
<accession>A0AAE4MD31</accession>
<feature type="domain" description="ATPase AAA-type core" evidence="1">
    <location>
        <begin position="179"/>
        <end position="276"/>
    </location>
</feature>
<feature type="domain" description="Rad50/SbcC-type AAA" evidence="2">
    <location>
        <begin position="5"/>
        <end position="125"/>
    </location>
</feature>
<dbReference type="SUPFAM" id="SSF52540">
    <property type="entry name" value="P-loop containing nucleoside triphosphate hydrolases"/>
    <property type="match status" value="1"/>
</dbReference>
<evidence type="ECO:0008006" key="5">
    <source>
        <dbReference type="Google" id="ProtNLM"/>
    </source>
</evidence>
<protein>
    <recommendedName>
        <fullName evidence="5">ATP-binding protein</fullName>
    </recommendedName>
</protein>
<dbReference type="RefSeq" id="WP_338094135.1">
    <property type="nucleotide sequence ID" value="NZ_JAWDKA010000004.1"/>
</dbReference>
<dbReference type="InterPro" id="IPR003959">
    <property type="entry name" value="ATPase_AAA_core"/>
</dbReference>